<dbReference type="Pfam" id="PF00270">
    <property type="entry name" value="DEAD"/>
    <property type="match status" value="1"/>
</dbReference>
<evidence type="ECO:0000256" key="1">
    <source>
        <dbReference type="ARBA" id="ARBA00005446"/>
    </source>
</evidence>
<dbReference type="PROSITE" id="PS51192">
    <property type="entry name" value="HELICASE_ATP_BIND_1"/>
    <property type="match status" value="1"/>
</dbReference>
<evidence type="ECO:0000256" key="7">
    <source>
        <dbReference type="ARBA" id="ARBA00023235"/>
    </source>
</evidence>
<keyword evidence="2" id="KW-0547">Nucleotide-binding</keyword>
<organism evidence="12 13">
    <name type="scientific">Vespertiliibacter pulmonis</name>
    <dbReference type="NCBI Taxonomy" id="1443036"/>
    <lineage>
        <taxon>Bacteria</taxon>
        <taxon>Pseudomonadati</taxon>
        <taxon>Pseudomonadota</taxon>
        <taxon>Gammaproteobacteria</taxon>
        <taxon>Pasteurellales</taxon>
        <taxon>Pasteurellaceae</taxon>
        <taxon>Vespertiliibacter</taxon>
    </lineage>
</organism>
<dbReference type="Proteomes" id="UP000281691">
    <property type="component" value="Unassembled WGS sequence"/>
</dbReference>
<comment type="catalytic activity">
    <reaction evidence="8">
        <text>Couples ATP hydrolysis with the unwinding of duplex DNA by translocating in the 3'-5' direction.</text>
        <dbReference type="EC" id="5.6.2.4"/>
    </reaction>
</comment>
<proteinExistence type="inferred from homology"/>
<dbReference type="GO" id="GO:0005524">
    <property type="term" value="F:ATP binding"/>
    <property type="evidence" value="ECO:0007669"/>
    <property type="project" value="UniProtKB-KW"/>
</dbReference>
<keyword evidence="6" id="KW-0238">DNA-binding</keyword>
<accession>A0A3N4VM80</accession>
<evidence type="ECO:0000259" key="11">
    <source>
        <dbReference type="PROSITE" id="PS51194"/>
    </source>
</evidence>
<comment type="similarity">
    <text evidence="1">Belongs to the helicase family. RecQ subfamily.</text>
</comment>
<dbReference type="Pfam" id="PF00271">
    <property type="entry name" value="Helicase_C"/>
    <property type="match status" value="1"/>
</dbReference>
<keyword evidence="5" id="KW-0067">ATP-binding</keyword>
<keyword evidence="13" id="KW-1185">Reference proteome</keyword>
<feature type="domain" description="Helicase ATP-binding" evidence="10">
    <location>
        <begin position="30"/>
        <end position="205"/>
    </location>
</feature>
<dbReference type="PANTHER" id="PTHR13710">
    <property type="entry name" value="DNA HELICASE RECQ FAMILY MEMBER"/>
    <property type="match status" value="1"/>
</dbReference>
<dbReference type="GO" id="GO:0003677">
    <property type="term" value="F:DNA binding"/>
    <property type="evidence" value="ECO:0007669"/>
    <property type="project" value="UniProtKB-KW"/>
</dbReference>
<dbReference type="InterPro" id="IPR004589">
    <property type="entry name" value="DNA_helicase_ATP-dep_RecQ"/>
</dbReference>
<dbReference type="GO" id="GO:0009378">
    <property type="term" value="F:four-way junction helicase activity"/>
    <property type="evidence" value="ECO:0007669"/>
    <property type="project" value="TreeGrafter"/>
</dbReference>
<dbReference type="Pfam" id="PF00156">
    <property type="entry name" value="Pribosyltran"/>
    <property type="match status" value="1"/>
</dbReference>
<evidence type="ECO:0000256" key="5">
    <source>
        <dbReference type="ARBA" id="ARBA00022840"/>
    </source>
</evidence>
<dbReference type="GO" id="GO:0006281">
    <property type="term" value="P:DNA repair"/>
    <property type="evidence" value="ECO:0007669"/>
    <property type="project" value="TreeGrafter"/>
</dbReference>
<gene>
    <name evidence="12" type="ORF">EDC46_1457</name>
</gene>
<dbReference type="SMART" id="SM00490">
    <property type="entry name" value="HELICc"/>
    <property type="match status" value="1"/>
</dbReference>
<reference evidence="12 13" key="1">
    <citation type="submission" date="2018-11" db="EMBL/GenBank/DDBJ databases">
        <title>Genomic Encyclopedia of Type Strains, Phase IV (KMG-IV): sequencing the most valuable type-strain genomes for metagenomic binning, comparative biology and taxonomic classification.</title>
        <authorList>
            <person name="Goeker M."/>
        </authorList>
    </citation>
    <scope>NUCLEOTIDE SEQUENCE [LARGE SCALE GENOMIC DNA]</scope>
    <source>
        <strain evidence="12 13">DSM 27238</strain>
    </source>
</reference>
<dbReference type="GO" id="GO:0006310">
    <property type="term" value="P:DNA recombination"/>
    <property type="evidence" value="ECO:0007669"/>
    <property type="project" value="InterPro"/>
</dbReference>
<dbReference type="CDD" id="cd06223">
    <property type="entry name" value="PRTases_typeI"/>
    <property type="match status" value="1"/>
</dbReference>
<dbReference type="Gene3D" id="3.40.50.300">
    <property type="entry name" value="P-loop containing nucleotide triphosphate hydrolases"/>
    <property type="match status" value="2"/>
</dbReference>
<dbReference type="Gene3D" id="3.40.50.2020">
    <property type="match status" value="1"/>
</dbReference>
<keyword evidence="3" id="KW-0378">Hydrolase</keyword>
<dbReference type="InterPro" id="IPR001650">
    <property type="entry name" value="Helicase_C-like"/>
</dbReference>
<evidence type="ECO:0000313" key="13">
    <source>
        <dbReference type="Proteomes" id="UP000281691"/>
    </source>
</evidence>
<feature type="domain" description="Helicase C-terminal" evidence="11">
    <location>
        <begin position="230"/>
        <end position="382"/>
    </location>
</feature>
<dbReference type="PANTHER" id="PTHR13710:SF105">
    <property type="entry name" value="ATP-DEPENDENT DNA HELICASE Q1"/>
    <property type="match status" value="1"/>
</dbReference>
<dbReference type="SUPFAM" id="SSF53271">
    <property type="entry name" value="PRTase-like"/>
    <property type="match status" value="1"/>
</dbReference>
<evidence type="ECO:0000256" key="6">
    <source>
        <dbReference type="ARBA" id="ARBA00023125"/>
    </source>
</evidence>
<evidence type="ECO:0000256" key="8">
    <source>
        <dbReference type="ARBA" id="ARBA00034617"/>
    </source>
</evidence>
<dbReference type="GO" id="GO:0030894">
    <property type="term" value="C:replisome"/>
    <property type="evidence" value="ECO:0007669"/>
    <property type="project" value="TreeGrafter"/>
</dbReference>
<dbReference type="SUPFAM" id="SSF52540">
    <property type="entry name" value="P-loop containing nucleoside triphosphate hydrolases"/>
    <property type="match status" value="1"/>
</dbReference>
<dbReference type="InterPro" id="IPR000836">
    <property type="entry name" value="PRTase_dom"/>
</dbReference>
<dbReference type="EMBL" id="RKQP01000004">
    <property type="protein sequence ID" value="RPE82783.1"/>
    <property type="molecule type" value="Genomic_DNA"/>
</dbReference>
<evidence type="ECO:0000313" key="12">
    <source>
        <dbReference type="EMBL" id="RPE82783.1"/>
    </source>
</evidence>
<evidence type="ECO:0000256" key="9">
    <source>
        <dbReference type="ARBA" id="ARBA00034808"/>
    </source>
</evidence>
<dbReference type="OrthoDB" id="9760034at2"/>
<dbReference type="EC" id="5.6.2.4" evidence="9"/>
<name>A0A3N4VM80_9PAST</name>
<protein>
    <recommendedName>
        <fullName evidence="9">DNA 3'-5' helicase</fullName>
        <ecNumber evidence="9">5.6.2.4</ecNumber>
    </recommendedName>
</protein>
<comment type="caution">
    <text evidence="12">The sequence shown here is derived from an EMBL/GenBank/DDBJ whole genome shotgun (WGS) entry which is preliminary data.</text>
</comment>
<keyword evidence="7" id="KW-0413">Isomerase</keyword>
<dbReference type="PROSITE" id="PS00690">
    <property type="entry name" value="DEAH_ATP_HELICASE"/>
    <property type="match status" value="1"/>
</dbReference>
<dbReference type="GO" id="GO:0005737">
    <property type="term" value="C:cytoplasm"/>
    <property type="evidence" value="ECO:0007669"/>
    <property type="project" value="TreeGrafter"/>
</dbReference>
<evidence type="ECO:0000256" key="3">
    <source>
        <dbReference type="ARBA" id="ARBA00022801"/>
    </source>
</evidence>
<dbReference type="InterPro" id="IPR027417">
    <property type="entry name" value="P-loop_NTPase"/>
</dbReference>
<keyword evidence="4 12" id="KW-0347">Helicase</keyword>
<dbReference type="RefSeq" id="WP_124211595.1">
    <property type="nucleotide sequence ID" value="NZ_CP016615.1"/>
</dbReference>
<dbReference type="InterPro" id="IPR002464">
    <property type="entry name" value="DNA/RNA_helicase_DEAH_CS"/>
</dbReference>
<dbReference type="GO" id="GO:0043590">
    <property type="term" value="C:bacterial nucleoid"/>
    <property type="evidence" value="ECO:0007669"/>
    <property type="project" value="TreeGrafter"/>
</dbReference>
<dbReference type="GO" id="GO:0043138">
    <property type="term" value="F:3'-5' DNA helicase activity"/>
    <property type="evidence" value="ECO:0007669"/>
    <property type="project" value="UniProtKB-EC"/>
</dbReference>
<dbReference type="InterPro" id="IPR014001">
    <property type="entry name" value="Helicase_ATP-bd"/>
</dbReference>
<dbReference type="SMART" id="SM00487">
    <property type="entry name" value="DEXDc"/>
    <property type="match status" value="1"/>
</dbReference>
<dbReference type="PROSITE" id="PS51194">
    <property type="entry name" value="HELICASE_CTER"/>
    <property type="match status" value="1"/>
</dbReference>
<sequence length="704" mass="78814">MNRDEAQQLLKTALANPVVEFRDGQWEAIDALVNHRQKLLVVQRTGWGKSSVYFISTRIFRDRGMGPTIIVSPLLALMRNQIESAARLGIIAETMNSTNTDDWQLVTQRILNNQVDCLLISPERLANDQFIETVLQPIADHIALMVIDEAHCISDWGHDFRPDYRRIVNILRQLPANTPVLGTTATANNRVVEDIQTQLGDIQIQRGPLIRESLALQTMVLPDQASRLAWLAQVIPTLHGTGIIYVLTQRDAEMVSKWLMQNNISARAYYSGVTHPNFVNSEGKEDTHLYRQYLENELIENNIKVLVATTALGMGYDKPDLSFVIHYQAPGSIVAYYQQVGRAGRGIDNAIGILMSGIEDQNIHEFFRDSAFPSEVQVNEILQVLENSDGLTLRGIEEKTNLRNGQIDKVLKLLSVENPSPVIKNSSRWFRTAVHYQMDRARIAHLTGQRIQEWQEVQAYLNDAGCKMTFLRNALDDYDPTPCGKCASCLGLPIINVMTDPVLAHHAATFIKHAEMVIVPKAQVAANAFMEYGFRGSLPVQLRAQEGRVLSRWGDSGWGRLVADNKHVGYFCDELVDAMAEMIQQRWQPNPAPRWVCCVPSRNHPNLVPNFAHRLAVKLGIPFVDAVSKVKDNQPQKGQQNRFHQCQNLDGVFHVTRVYSGEPVLLVDDIVDSGWTLTVIAALLQKAGSGVVYPAALASSSVKD</sequence>
<evidence type="ECO:0000259" key="10">
    <source>
        <dbReference type="PROSITE" id="PS51192"/>
    </source>
</evidence>
<evidence type="ECO:0000256" key="2">
    <source>
        <dbReference type="ARBA" id="ARBA00022741"/>
    </source>
</evidence>
<dbReference type="InterPro" id="IPR029057">
    <property type="entry name" value="PRTase-like"/>
</dbReference>
<dbReference type="AlphaFoldDB" id="A0A3N4VM80"/>
<dbReference type="InterPro" id="IPR011545">
    <property type="entry name" value="DEAD/DEAH_box_helicase_dom"/>
</dbReference>
<dbReference type="NCBIfam" id="TIGR00614">
    <property type="entry name" value="recQ_fam"/>
    <property type="match status" value="1"/>
</dbReference>
<evidence type="ECO:0000256" key="4">
    <source>
        <dbReference type="ARBA" id="ARBA00022806"/>
    </source>
</evidence>
<dbReference type="GO" id="GO:0016787">
    <property type="term" value="F:hydrolase activity"/>
    <property type="evidence" value="ECO:0007669"/>
    <property type="project" value="UniProtKB-KW"/>
</dbReference>